<dbReference type="Pfam" id="PF04055">
    <property type="entry name" value="Radical_SAM"/>
    <property type="match status" value="1"/>
</dbReference>
<dbReference type="GO" id="GO:0006779">
    <property type="term" value="P:porphyrin-containing compound biosynthetic process"/>
    <property type="evidence" value="ECO:0007669"/>
    <property type="project" value="TreeGrafter"/>
</dbReference>
<feature type="domain" description="Radical SAM core" evidence="1">
    <location>
        <begin position="8"/>
        <end position="86"/>
    </location>
</feature>
<dbReference type="GO" id="GO:0003824">
    <property type="term" value="F:catalytic activity"/>
    <property type="evidence" value="ECO:0007669"/>
    <property type="project" value="InterPro"/>
</dbReference>
<dbReference type="Gene3D" id="3.30.750.200">
    <property type="match status" value="1"/>
</dbReference>
<proteinExistence type="predicted"/>
<dbReference type="PANTHER" id="PTHR13932">
    <property type="entry name" value="COPROPORPHYRINIGEN III OXIDASE"/>
    <property type="match status" value="1"/>
</dbReference>
<dbReference type="AlphaFoldDB" id="A0A161HS61"/>
<dbReference type="InterPro" id="IPR058240">
    <property type="entry name" value="rSAM_sf"/>
</dbReference>
<reference evidence="2" key="1">
    <citation type="journal article" date="2016" name="BMC Evol. Biol.">
        <title>Heme pathway evolution in kinetoplastid protists.</title>
        <authorList>
            <person name="Cenci U."/>
            <person name="Moog D."/>
            <person name="Curtis B.A."/>
            <person name="Tanifuji G."/>
            <person name="Eme L."/>
            <person name="Lukes J."/>
            <person name="Archibald J.M."/>
        </authorList>
    </citation>
    <scope>NUCLEOTIDE SEQUENCE</scope>
    <source>
        <strain evidence="2">CCAP 1560/4</strain>
    </source>
</reference>
<protein>
    <submittedName>
        <fullName evidence="2">Oxygen-independent coproporphyrinogen III oxidase</fullName>
    </submittedName>
</protein>
<accession>A0A161HS61</accession>
<dbReference type="InterPro" id="IPR007197">
    <property type="entry name" value="rSAM"/>
</dbReference>
<name>A0A161HS61_9EUKA</name>
<evidence type="ECO:0000313" key="2">
    <source>
        <dbReference type="EMBL" id="ANB27687.1"/>
    </source>
</evidence>
<organism evidence="2">
    <name type="scientific">Paramoeba pemaquidensis</name>
    <dbReference type="NCBI Taxonomy" id="180228"/>
    <lineage>
        <taxon>Eukaryota</taxon>
        <taxon>Amoebozoa</taxon>
        <taxon>Discosea</taxon>
        <taxon>Flabellinia</taxon>
        <taxon>Dactylopodida</taxon>
        <taxon>Paramoebidae</taxon>
        <taxon>Paramoeba</taxon>
    </lineage>
</organism>
<dbReference type="GO" id="GO:0051539">
    <property type="term" value="F:4 iron, 4 sulfur cluster binding"/>
    <property type="evidence" value="ECO:0007669"/>
    <property type="project" value="TreeGrafter"/>
</dbReference>
<dbReference type="EMBL" id="KU609041">
    <property type="protein sequence ID" value="ANB27687.1"/>
    <property type="molecule type" value="Genomic_DNA"/>
</dbReference>
<sequence>METTPSIAASQPAKMAHLANHGVRRISIGVQSTNSTLLSEANRTAQIKAEVEAISNLRKAGFDRVSTDVIFGLPGQSMDDWKQDLKVLVELGPDAITTYDCLYRGKGRPFRKSVKEKQSIPSPERYGEMYDHGYNFLLQNGYFAPYGSVNFSKKEGDTGTSAYFEKRLLWGSPYVGLGNYASSLLDRYWIFGPYTVDAWLDAVREKTEEELLSSWPIHDAYSLGREERVAKHALLSLSFGFLDCSYFEKAFPGCAIEDFYGDVLQYLVEEKGWMVFDRVKRRYLLREGVFDKLHIIRALFYSARCLSWFERKLEEK</sequence>
<dbReference type="PANTHER" id="PTHR13932:SF5">
    <property type="entry name" value="RADICAL S-ADENOSYL METHIONINE DOMAIN-CONTAINING PROTEIN 1, MITOCHONDRIAL"/>
    <property type="match status" value="1"/>
</dbReference>
<dbReference type="GO" id="GO:0005737">
    <property type="term" value="C:cytoplasm"/>
    <property type="evidence" value="ECO:0007669"/>
    <property type="project" value="TreeGrafter"/>
</dbReference>
<evidence type="ECO:0000259" key="1">
    <source>
        <dbReference type="Pfam" id="PF04055"/>
    </source>
</evidence>
<dbReference type="SUPFAM" id="SSF102114">
    <property type="entry name" value="Radical SAM enzymes"/>
    <property type="match status" value="1"/>
</dbReference>
<dbReference type="InterPro" id="IPR034505">
    <property type="entry name" value="Coproporphyrinogen-III_oxidase"/>
</dbReference>